<evidence type="ECO:0000256" key="1">
    <source>
        <dbReference type="ARBA" id="ARBA00022574"/>
    </source>
</evidence>
<organism evidence="5 6">
    <name type="scientific">Candidula unifasciata</name>
    <dbReference type="NCBI Taxonomy" id="100452"/>
    <lineage>
        <taxon>Eukaryota</taxon>
        <taxon>Metazoa</taxon>
        <taxon>Spiralia</taxon>
        <taxon>Lophotrochozoa</taxon>
        <taxon>Mollusca</taxon>
        <taxon>Gastropoda</taxon>
        <taxon>Heterobranchia</taxon>
        <taxon>Euthyneura</taxon>
        <taxon>Panpulmonata</taxon>
        <taxon>Eupulmonata</taxon>
        <taxon>Stylommatophora</taxon>
        <taxon>Helicina</taxon>
        <taxon>Helicoidea</taxon>
        <taxon>Geomitridae</taxon>
        <taxon>Candidula</taxon>
    </lineage>
</organism>
<dbReference type="PROSITE" id="PS50082">
    <property type="entry name" value="WD_REPEATS_2"/>
    <property type="match status" value="1"/>
</dbReference>
<dbReference type="InterPro" id="IPR001680">
    <property type="entry name" value="WD40_rpt"/>
</dbReference>
<dbReference type="Pfam" id="PF23393">
    <property type="entry name" value="Beta-prop_WDR90_POC16_2nd"/>
    <property type="match status" value="1"/>
</dbReference>
<dbReference type="InterPro" id="IPR055441">
    <property type="entry name" value="Beta-prop_WDR90_POC16_2nd"/>
</dbReference>
<proteinExistence type="predicted"/>
<dbReference type="EMBL" id="CAJHNH020007656">
    <property type="protein sequence ID" value="CAG5134843.1"/>
    <property type="molecule type" value="Genomic_DNA"/>
</dbReference>
<sequence length="542" mass="60144">FSSKGILLCGVGKDGHGKNMVVIWNTSRVVKHKEMSVMAKAHTDVDISRILIAPFDDTKMVSCGRDNVRLWRIKEGALRSAPFSLGEYHAMDFTDICFDSSHLDNELTNKLIYACTKSGHIFELDCSKLSIHHVRRLLPIKNRPKKEGKTQNSSESGDAMSINSMHLNETFCVTGSDDGFLRLWPLDFAHVYLEAEHEGPVTTSRLSADGLKILAGTITGNLGILDVPLRQYTTIMRSHTGRIHCFSIDPHRRHLATVSEDRTIRVWHVDTMQQLYDFSAKEDSPSCISYHPSKQIFACGFQNGAVKVFNVEATRLLAELKQLRGEVTGVVYSLDGSRLYTCCSLGVAAVFDSSTEEYKVVRVITGLVARGSQFGPQALALSPCGRRVAFIGPTEFTVTVADARCLDELLRIDVSDLTVGSSSIDSAERVTFSPAKTDHLLVTTTNNRLLKYDAKDGRLLQETDHIHRTGCSAISVSSNGKYMATGGDKTIKIWDYNLQLDINFQVFIGHSENVCRIHFTPDGLSLISAGEAVYIWDFLARR</sequence>
<dbReference type="PROSITE" id="PS50294">
    <property type="entry name" value="WD_REPEATS_REGION"/>
    <property type="match status" value="1"/>
</dbReference>
<accession>A0A8S3ZYW3</accession>
<dbReference type="InterPro" id="IPR020472">
    <property type="entry name" value="WD40_PAC1"/>
</dbReference>
<feature type="non-terminal residue" evidence="5">
    <location>
        <position position="542"/>
    </location>
</feature>
<gene>
    <name evidence="5" type="ORF">CUNI_LOCUS20401</name>
</gene>
<evidence type="ECO:0000256" key="2">
    <source>
        <dbReference type="ARBA" id="ARBA00022737"/>
    </source>
</evidence>
<dbReference type="InterPro" id="IPR015943">
    <property type="entry name" value="WD40/YVTN_repeat-like_dom_sf"/>
</dbReference>
<dbReference type="InterPro" id="IPR036322">
    <property type="entry name" value="WD40_repeat_dom_sf"/>
</dbReference>
<dbReference type="Proteomes" id="UP000678393">
    <property type="component" value="Unassembled WGS sequence"/>
</dbReference>
<dbReference type="SMART" id="SM00320">
    <property type="entry name" value="WD40"/>
    <property type="match status" value="8"/>
</dbReference>
<dbReference type="Gene3D" id="2.130.10.10">
    <property type="entry name" value="YVTN repeat-like/Quinoprotein amine dehydrogenase"/>
    <property type="match status" value="3"/>
</dbReference>
<reference evidence="5" key="1">
    <citation type="submission" date="2021-04" db="EMBL/GenBank/DDBJ databases">
        <authorList>
            <consortium name="Molecular Ecology Group"/>
        </authorList>
    </citation>
    <scope>NUCLEOTIDE SEQUENCE</scope>
</reference>
<dbReference type="GO" id="GO:0005814">
    <property type="term" value="C:centriole"/>
    <property type="evidence" value="ECO:0007669"/>
    <property type="project" value="TreeGrafter"/>
</dbReference>
<dbReference type="PANTHER" id="PTHR13720">
    <property type="entry name" value="WD-40 REPEAT PROTEIN"/>
    <property type="match status" value="1"/>
</dbReference>
<dbReference type="PRINTS" id="PR00320">
    <property type="entry name" value="GPROTEINBRPT"/>
</dbReference>
<keyword evidence="1 3" id="KW-0853">WD repeat</keyword>
<feature type="repeat" description="WD" evidence="3">
    <location>
        <begin position="236"/>
        <end position="277"/>
    </location>
</feature>
<dbReference type="SUPFAM" id="SSF50978">
    <property type="entry name" value="WD40 repeat-like"/>
    <property type="match status" value="2"/>
</dbReference>
<evidence type="ECO:0000313" key="6">
    <source>
        <dbReference type="Proteomes" id="UP000678393"/>
    </source>
</evidence>
<comment type="caution">
    <text evidence="5">The sequence shown here is derived from an EMBL/GenBank/DDBJ whole genome shotgun (WGS) entry which is preliminary data.</text>
</comment>
<keyword evidence="6" id="KW-1185">Reference proteome</keyword>
<dbReference type="AlphaFoldDB" id="A0A8S3ZYW3"/>
<dbReference type="PANTHER" id="PTHR13720:SF24">
    <property type="entry name" value="WD REPEAT-CONTAINING PROTEIN 90"/>
    <property type="match status" value="1"/>
</dbReference>
<keyword evidence="2" id="KW-0677">Repeat</keyword>
<feature type="domain" description="WDR90/POC16 second beta-propeller" evidence="4">
    <location>
        <begin position="247"/>
        <end position="537"/>
    </location>
</feature>
<dbReference type="Pfam" id="PF00400">
    <property type="entry name" value="WD40"/>
    <property type="match status" value="1"/>
</dbReference>
<evidence type="ECO:0000313" key="5">
    <source>
        <dbReference type="EMBL" id="CAG5134843.1"/>
    </source>
</evidence>
<protein>
    <recommendedName>
        <fullName evidence="4">WDR90/POC16 second beta-propeller domain-containing protein</fullName>
    </recommendedName>
</protein>
<name>A0A8S3ZYW3_9EUPU</name>
<evidence type="ECO:0000259" key="4">
    <source>
        <dbReference type="Pfam" id="PF23393"/>
    </source>
</evidence>
<dbReference type="InterPro" id="IPR050630">
    <property type="entry name" value="WD_repeat_EMAP"/>
</dbReference>
<evidence type="ECO:0000256" key="3">
    <source>
        <dbReference type="PROSITE-ProRule" id="PRU00221"/>
    </source>
</evidence>
<dbReference type="OrthoDB" id="6252103at2759"/>
<feature type="non-terminal residue" evidence="5">
    <location>
        <position position="1"/>
    </location>
</feature>